<evidence type="ECO:0000259" key="1">
    <source>
        <dbReference type="Pfam" id="PF05729"/>
    </source>
</evidence>
<keyword evidence="4" id="KW-1185">Reference proteome</keyword>
<dbReference type="InterPro" id="IPR054568">
    <property type="entry name" value="NNH3"/>
</dbReference>
<dbReference type="InterPro" id="IPR027417">
    <property type="entry name" value="P-loop_NTPase"/>
</dbReference>
<dbReference type="InterPro" id="IPR001646">
    <property type="entry name" value="5peptide_repeat"/>
</dbReference>
<evidence type="ECO:0000313" key="3">
    <source>
        <dbReference type="EMBL" id="RUT02427.1"/>
    </source>
</evidence>
<dbReference type="Gene3D" id="2.160.20.80">
    <property type="entry name" value="E3 ubiquitin-protein ligase SopA"/>
    <property type="match status" value="1"/>
</dbReference>
<evidence type="ECO:0000259" key="2">
    <source>
        <dbReference type="Pfam" id="PF22735"/>
    </source>
</evidence>
<reference evidence="3" key="2">
    <citation type="journal article" date="2019" name="Genome Biol. Evol.">
        <title>Day and night: Metabolic profiles and evolutionary relationships of six axenic non-marine cyanobacteria.</title>
        <authorList>
            <person name="Will S.E."/>
            <person name="Henke P."/>
            <person name="Boedeker C."/>
            <person name="Huang S."/>
            <person name="Brinkmann H."/>
            <person name="Rohde M."/>
            <person name="Jarek M."/>
            <person name="Friedl T."/>
            <person name="Seufert S."/>
            <person name="Schumacher M."/>
            <person name="Overmann J."/>
            <person name="Neumann-Schaal M."/>
            <person name="Petersen J."/>
        </authorList>
    </citation>
    <scope>NUCLEOTIDE SEQUENCE [LARGE SCALE GENOMIC DNA]</scope>
    <source>
        <strain evidence="3">PCC 7102</strain>
    </source>
</reference>
<evidence type="ECO:0000313" key="4">
    <source>
        <dbReference type="Proteomes" id="UP000271624"/>
    </source>
</evidence>
<gene>
    <name evidence="3" type="ORF">DSM106972_059050</name>
</gene>
<protein>
    <recommendedName>
        <fullName evidence="5">NACHT domain-containing protein</fullName>
    </recommendedName>
</protein>
<name>A0A3S1AJZ1_9CYAN</name>
<reference evidence="3" key="1">
    <citation type="submission" date="2018-12" db="EMBL/GenBank/DDBJ databases">
        <authorList>
            <person name="Will S."/>
            <person name="Neumann-Schaal M."/>
            <person name="Henke P."/>
        </authorList>
    </citation>
    <scope>NUCLEOTIDE SEQUENCE</scope>
    <source>
        <strain evidence="3">PCC 7102</strain>
    </source>
</reference>
<sequence>MNLSIRHWLASKFIKNNYREALNSSSISGLSLRIINEIEDKSLTCFDICSLAEILELPIRLACLEIPVIIQLTQSLLSNSSQKKPLKRNEGTWQVFQIAYLLALLQILEQEIHLKKPWLNRAMFWSDVEICFPLTDGTLQALLKTLQGVKLTDTQAEQALLLMGDSFLVQQMNSATVAWLKANGAEETEAKLMVQRLSHALPGHLLEVIAQNAAGLAQLQKFVRLQVNYTSGTTTAASHLASDVHTSKIDLHCEQYRASLIKFLAEPLFLESFSLKDIYVPPKGLVFDTNSQYEPKTVQLVDLTTWLLQELENSGNITFIEALSGYGKTSFCQMLAAKVAQEIYPSWMPILIKLRDVSECNTFIETLCSGLPLYLSIHLAQWLKHEYPRCLIILDGFDELPFTTNKILKTKFIEQLVNFQSQSQHKVVLTSRPIDLTDITDETTPLRRIKMQPLEQEQLRIWFQNWIAVQSAPISQNFFMFLKQAGLFSGKSKLPELAALVRQPLMLYLLGILYRDGLLEDDIIELASSRQNGGAFIMWEIYQRLNRWLLGYPLIGGIKPILIREGTAHIHRTQDAIINLLQNHHPKDVHTQMLSLALKILHSQQHIKSEASDILPAFYFDNYTPNKIKFSHPKLGELLCADAIATQLKLLTQRQRNDYGESNFIIDNHTSIAQHIYNLLGYGIISSEIGELVIEALRQSELKDIFSVLCDRLLIVWHGYCQGRWLDELVVHNARNYYKNLENPLNVEQINAAVGLNLFFLLCDCHRMSKRIFSPCHNPQVLAQLISRTNILAPNAFSERANRKTFTALNLSNADLTQISLAGVSLEGANLTGAKLTGANLACSNLNSANLTGADLTGANLERANLTNTNLSVANLECANLTGTRLTSTILTNACLYNAILSELDKEAVSLQGAMFAPEEYRALKNILAHQSKLEGSYTSDSTTGTNIWLNSTPEIGMIESIEGEMLPEDLYEDEVDDETFIGTY</sequence>
<comment type="caution">
    <text evidence="3">The sequence shown here is derived from an EMBL/GenBank/DDBJ whole genome shotgun (WGS) entry which is preliminary data.</text>
</comment>
<dbReference type="Proteomes" id="UP000271624">
    <property type="component" value="Unassembled WGS sequence"/>
</dbReference>
<dbReference type="InterPro" id="IPR051082">
    <property type="entry name" value="Pentapeptide-BTB/POZ_domain"/>
</dbReference>
<dbReference type="RefSeq" id="WP_127084141.1">
    <property type="nucleotide sequence ID" value="NZ_RSCL01000016.1"/>
</dbReference>
<dbReference type="Gene3D" id="3.40.50.300">
    <property type="entry name" value="P-loop containing nucleotide triphosphate hydrolases"/>
    <property type="match status" value="1"/>
</dbReference>
<dbReference type="PANTHER" id="PTHR14136:SF17">
    <property type="entry name" value="BTB_POZ DOMAIN-CONTAINING PROTEIN KCTD9"/>
    <property type="match status" value="1"/>
</dbReference>
<feature type="domain" description="NACHT N-terminal Helical" evidence="2">
    <location>
        <begin position="38"/>
        <end position="275"/>
    </location>
</feature>
<dbReference type="Pfam" id="PF22735">
    <property type="entry name" value="NNH3"/>
    <property type="match status" value="1"/>
</dbReference>
<feature type="domain" description="NACHT" evidence="1">
    <location>
        <begin position="324"/>
        <end position="467"/>
    </location>
</feature>
<dbReference type="OrthoDB" id="473122at2"/>
<dbReference type="InterPro" id="IPR007111">
    <property type="entry name" value="NACHT_NTPase"/>
</dbReference>
<evidence type="ECO:0008006" key="5">
    <source>
        <dbReference type="Google" id="ProtNLM"/>
    </source>
</evidence>
<dbReference type="SUPFAM" id="SSF141571">
    <property type="entry name" value="Pentapeptide repeat-like"/>
    <property type="match status" value="1"/>
</dbReference>
<dbReference type="AlphaFoldDB" id="A0A3S1AJZ1"/>
<dbReference type="Pfam" id="PF05729">
    <property type="entry name" value="NACHT"/>
    <property type="match status" value="1"/>
</dbReference>
<organism evidence="3 4">
    <name type="scientific">Dulcicalothrix desertica PCC 7102</name>
    <dbReference type="NCBI Taxonomy" id="232991"/>
    <lineage>
        <taxon>Bacteria</taxon>
        <taxon>Bacillati</taxon>
        <taxon>Cyanobacteriota</taxon>
        <taxon>Cyanophyceae</taxon>
        <taxon>Nostocales</taxon>
        <taxon>Calotrichaceae</taxon>
        <taxon>Dulcicalothrix</taxon>
    </lineage>
</organism>
<dbReference type="Pfam" id="PF00805">
    <property type="entry name" value="Pentapeptide"/>
    <property type="match status" value="2"/>
</dbReference>
<dbReference type="PANTHER" id="PTHR14136">
    <property type="entry name" value="BTB_POZ DOMAIN-CONTAINING PROTEIN KCTD9"/>
    <property type="match status" value="1"/>
</dbReference>
<proteinExistence type="predicted"/>
<dbReference type="SUPFAM" id="SSF52540">
    <property type="entry name" value="P-loop containing nucleoside triphosphate hydrolases"/>
    <property type="match status" value="1"/>
</dbReference>
<accession>A0A3S1AJZ1</accession>
<dbReference type="EMBL" id="RSCL01000016">
    <property type="protein sequence ID" value="RUT02427.1"/>
    <property type="molecule type" value="Genomic_DNA"/>
</dbReference>